<sequence length="165" mass="17924">MAKIEQKQVIVNEIKEKLEKATSVVMVDARGLTVEQDTALRKQLREAGVDYKVYKNTMVHFAIQGTQFEGLDAYLSGPSTFAFSYEDAAAGASIINKVAKDVKELEFKAGVVEGVLYDAAGMKVIADIPSRDVLLSKLLGSFKSPMSSFARVIDQIAKKGESAAE</sequence>
<dbReference type="Pfam" id="PF00466">
    <property type="entry name" value="Ribosomal_L10"/>
    <property type="match status" value="1"/>
</dbReference>
<dbReference type="InterPro" id="IPR001790">
    <property type="entry name" value="Ribosomal_uL10"/>
</dbReference>
<organism evidence="6 7">
    <name type="scientific">Anaerotignum lactatifermentans DSM 14214</name>
    <dbReference type="NCBI Taxonomy" id="1121323"/>
    <lineage>
        <taxon>Bacteria</taxon>
        <taxon>Bacillati</taxon>
        <taxon>Bacillota</taxon>
        <taxon>Clostridia</taxon>
        <taxon>Lachnospirales</taxon>
        <taxon>Anaerotignaceae</taxon>
        <taxon>Anaerotignum</taxon>
    </lineage>
</organism>
<dbReference type="OrthoDB" id="9808307at2"/>
<evidence type="ECO:0000256" key="2">
    <source>
        <dbReference type="ARBA" id="ARBA00022980"/>
    </source>
</evidence>
<dbReference type="EMBL" id="FRAH01000032">
    <property type="protein sequence ID" value="SHK54899.1"/>
    <property type="molecule type" value="Genomic_DNA"/>
</dbReference>
<dbReference type="SUPFAM" id="SSF160369">
    <property type="entry name" value="Ribosomal protein L10-like"/>
    <property type="match status" value="1"/>
</dbReference>
<evidence type="ECO:0000256" key="1">
    <source>
        <dbReference type="ARBA" id="ARBA00008889"/>
    </source>
</evidence>
<comment type="subunit">
    <text evidence="5">Part of the ribosomal stalk of the 50S ribosomal subunit. The N-terminus interacts with L11 and the large rRNA to form the base of the stalk. The C-terminus forms an elongated spine to which L12 dimers bind in a sequential fashion forming a multimeric L10(L12)X complex.</text>
</comment>
<dbReference type="AlphaFoldDB" id="A0A1M6TDD9"/>
<dbReference type="InterPro" id="IPR043141">
    <property type="entry name" value="Ribosomal_uL10-like_sf"/>
</dbReference>
<proteinExistence type="inferred from homology"/>
<keyword evidence="3 5" id="KW-0687">Ribonucleoprotein</keyword>
<dbReference type="GO" id="GO:0006412">
    <property type="term" value="P:translation"/>
    <property type="evidence" value="ECO:0007669"/>
    <property type="project" value="UniProtKB-UniRule"/>
</dbReference>
<dbReference type="GO" id="GO:0015934">
    <property type="term" value="C:large ribosomal subunit"/>
    <property type="evidence" value="ECO:0007669"/>
    <property type="project" value="InterPro"/>
</dbReference>
<comment type="function">
    <text evidence="5">Forms part of the ribosomal stalk, playing a central role in the interaction of the ribosome with GTP-bound translation factors.</text>
</comment>
<dbReference type="Gene3D" id="3.30.70.1730">
    <property type="match status" value="1"/>
</dbReference>
<evidence type="ECO:0000313" key="6">
    <source>
        <dbReference type="EMBL" id="SHK54899.1"/>
    </source>
</evidence>
<evidence type="ECO:0000256" key="4">
    <source>
        <dbReference type="ARBA" id="ARBA00035202"/>
    </source>
</evidence>
<dbReference type="InterPro" id="IPR047865">
    <property type="entry name" value="Ribosomal_uL10_bac_type"/>
</dbReference>
<dbReference type="GeneID" id="78175487"/>
<dbReference type="PROSITE" id="PS01109">
    <property type="entry name" value="RIBOSOMAL_L10"/>
    <property type="match status" value="1"/>
</dbReference>
<dbReference type="HAMAP" id="MF_00362">
    <property type="entry name" value="Ribosomal_uL10"/>
    <property type="match status" value="1"/>
</dbReference>
<evidence type="ECO:0000313" key="7">
    <source>
        <dbReference type="Proteomes" id="UP000183975"/>
    </source>
</evidence>
<dbReference type="GO" id="GO:0070180">
    <property type="term" value="F:large ribosomal subunit rRNA binding"/>
    <property type="evidence" value="ECO:0007669"/>
    <property type="project" value="UniProtKB-UniRule"/>
</dbReference>
<name>A0A1M6TDD9_9FIRM</name>
<evidence type="ECO:0000256" key="5">
    <source>
        <dbReference type="HAMAP-Rule" id="MF_00362"/>
    </source>
</evidence>
<dbReference type="Gene3D" id="6.10.250.290">
    <property type="match status" value="1"/>
</dbReference>
<dbReference type="NCBIfam" id="NF000955">
    <property type="entry name" value="PRK00099.1-1"/>
    <property type="match status" value="1"/>
</dbReference>
<keyword evidence="7" id="KW-1185">Reference proteome</keyword>
<keyword evidence="2 5" id="KW-0689">Ribosomal protein</keyword>
<gene>
    <name evidence="5" type="primary">rplJ</name>
    <name evidence="6" type="ORF">SAMN02745138_01923</name>
</gene>
<dbReference type="RefSeq" id="WP_022254768.1">
    <property type="nucleotide sequence ID" value="NZ_FRAH01000032.1"/>
</dbReference>
<comment type="similarity">
    <text evidence="1 5">Belongs to the universal ribosomal protein uL10 family.</text>
</comment>
<dbReference type="GO" id="GO:0003735">
    <property type="term" value="F:structural constituent of ribosome"/>
    <property type="evidence" value="ECO:0007669"/>
    <property type="project" value="InterPro"/>
</dbReference>
<reference evidence="6 7" key="1">
    <citation type="submission" date="2016-11" db="EMBL/GenBank/DDBJ databases">
        <authorList>
            <person name="Jaros S."/>
            <person name="Januszkiewicz K."/>
            <person name="Wedrychowicz H."/>
        </authorList>
    </citation>
    <scope>NUCLEOTIDE SEQUENCE [LARGE SCALE GENOMIC DNA]</scope>
    <source>
        <strain evidence="6 7">DSM 14214</strain>
    </source>
</reference>
<protein>
    <recommendedName>
        <fullName evidence="4 5">Large ribosomal subunit protein uL10</fullName>
    </recommendedName>
</protein>
<dbReference type="InterPro" id="IPR002363">
    <property type="entry name" value="Ribosomal_uL10_CS_bac"/>
</dbReference>
<keyword evidence="5" id="KW-0699">rRNA-binding</keyword>
<dbReference type="Proteomes" id="UP000183975">
    <property type="component" value="Unassembled WGS sequence"/>
</dbReference>
<dbReference type="CDD" id="cd05797">
    <property type="entry name" value="Ribosomal_L10"/>
    <property type="match status" value="1"/>
</dbReference>
<evidence type="ECO:0000256" key="3">
    <source>
        <dbReference type="ARBA" id="ARBA00023274"/>
    </source>
</evidence>
<dbReference type="InterPro" id="IPR022973">
    <property type="entry name" value="Ribosomal_uL10_bac"/>
</dbReference>
<dbReference type="PANTHER" id="PTHR11560">
    <property type="entry name" value="39S RIBOSOMAL PROTEIN L10, MITOCHONDRIAL"/>
    <property type="match status" value="1"/>
</dbReference>
<keyword evidence="5" id="KW-0694">RNA-binding</keyword>
<accession>A0A1M6TDD9</accession>